<dbReference type="InterPro" id="IPR057059">
    <property type="entry name" value="LTI65/LTI78_PGEED"/>
</dbReference>
<dbReference type="GeneID" id="111290350"/>
<proteinExistence type="predicted"/>
<feature type="compositionally biased region" description="Basic residues" evidence="1">
    <location>
        <begin position="33"/>
        <end position="48"/>
    </location>
</feature>
<feature type="compositionally biased region" description="Polar residues" evidence="1">
    <location>
        <begin position="312"/>
        <end position="324"/>
    </location>
</feature>
<feature type="region of interest" description="Disordered" evidence="1">
    <location>
        <begin position="138"/>
        <end position="176"/>
    </location>
</feature>
<dbReference type="PANTHER" id="PTHR33836">
    <property type="entry name" value="LOW-TEMPERATURE-INDUCED 65 KDA PROTEIN-RELATED"/>
    <property type="match status" value="1"/>
</dbReference>
<dbReference type="InterPro" id="IPR057058">
    <property type="entry name" value="LTI65_LTI78_NYQTKV"/>
</dbReference>
<evidence type="ECO:0000313" key="6">
    <source>
        <dbReference type="RefSeq" id="XP_022737370.1"/>
    </source>
</evidence>
<dbReference type="InterPro" id="IPR012418">
    <property type="entry name" value="CAP160"/>
</dbReference>
<feature type="compositionally biased region" description="Basic and acidic residues" evidence="1">
    <location>
        <begin position="61"/>
        <end position="89"/>
    </location>
</feature>
<dbReference type="InterPro" id="IPR037491">
    <property type="entry name" value="LTI78/LTI65"/>
</dbReference>
<feature type="compositionally biased region" description="Polar residues" evidence="1">
    <location>
        <begin position="333"/>
        <end position="347"/>
    </location>
</feature>
<evidence type="ECO:0000259" key="3">
    <source>
        <dbReference type="Pfam" id="PF23402"/>
    </source>
</evidence>
<dbReference type="InterPro" id="IPR056605">
    <property type="entry name" value="LTI65_LTI78_N"/>
</dbReference>
<feature type="compositionally biased region" description="Basic and acidic residues" evidence="1">
    <location>
        <begin position="289"/>
        <end position="299"/>
    </location>
</feature>
<feature type="domain" description="LTI65/LTI78 PGEED repeat" evidence="2">
    <location>
        <begin position="470"/>
        <end position="500"/>
    </location>
</feature>
<feature type="compositionally biased region" description="Polar residues" evidence="1">
    <location>
        <begin position="252"/>
        <end position="264"/>
    </location>
</feature>
<organism evidence="5 6">
    <name type="scientific">Durio zibethinus</name>
    <name type="common">Durian</name>
    <dbReference type="NCBI Taxonomy" id="66656"/>
    <lineage>
        <taxon>Eukaryota</taxon>
        <taxon>Viridiplantae</taxon>
        <taxon>Streptophyta</taxon>
        <taxon>Embryophyta</taxon>
        <taxon>Tracheophyta</taxon>
        <taxon>Spermatophyta</taxon>
        <taxon>Magnoliopsida</taxon>
        <taxon>eudicotyledons</taxon>
        <taxon>Gunneridae</taxon>
        <taxon>Pentapetalae</taxon>
        <taxon>rosids</taxon>
        <taxon>malvids</taxon>
        <taxon>Malvales</taxon>
        <taxon>Malvaceae</taxon>
        <taxon>Helicteroideae</taxon>
        <taxon>Durio</taxon>
    </lineage>
</organism>
<dbReference type="AlphaFoldDB" id="A0A6P5YAJ4"/>
<protein>
    <submittedName>
        <fullName evidence="6">Low-temperature-induced 65 kDa protein-like</fullName>
    </submittedName>
</protein>
<dbReference type="OrthoDB" id="1931597at2759"/>
<feature type="compositionally biased region" description="Basic and acidic residues" evidence="1">
    <location>
        <begin position="503"/>
        <end position="537"/>
    </location>
</feature>
<name>A0A6P5YAJ4_DURZI</name>
<feature type="region of interest" description="Disordered" evidence="1">
    <location>
        <begin position="289"/>
        <end position="380"/>
    </location>
</feature>
<dbReference type="Pfam" id="PF07918">
    <property type="entry name" value="CAP160"/>
    <property type="match status" value="1"/>
</dbReference>
<feature type="compositionally biased region" description="Basic and acidic residues" evidence="1">
    <location>
        <begin position="12"/>
        <end position="32"/>
    </location>
</feature>
<evidence type="ECO:0000313" key="5">
    <source>
        <dbReference type="Proteomes" id="UP000515121"/>
    </source>
</evidence>
<dbReference type="GO" id="GO:0009737">
    <property type="term" value="P:response to abscisic acid"/>
    <property type="evidence" value="ECO:0007669"/>
    <property type="project" value="InterPro"/>
</dbReference>
<dbReference type="Pfam" id="PF23399">
    <property type="entry name" value="LTI65_PGEED"/>
    <property type="match status" value="1"/>
</dbReference>
<reference evidence="6" key="1">
    <citation type="submission" date="2025-08" db="UniProtKB">
        <authorList>
            <consortium name="RefSeq"/>
        </authorList>
    </citation>
    <scope>IDENTIFICATION</scope>
    <source>
        <tissue evidence="6">Fruit stalk</tissue>
    </source>
</reference>
<dbReference type="KEGG" id="dzi:111290350"/>
<feature type="domain" description="LTI65/LTI78 N-terminal" evidence="4">
    <location>
        <begin position="31"/>
        <end position="80"/>
    </location>
</feature>
<dbReference type="Pfam" id="PF23403">
    <property type="entry name" value="LTI65_LTI78_N"/>
    <property type="match status" value="1"/>
</dbReference>
<dbReference type="RefSeq" id="XP_022737370.1">
    <property type="nucleotide sequence ID" value="XM_022881635.1"/>
</dbReference>
<evidence type="ECO:0000259" key="4">
    <source>
        <dbReference type="Pfam" id="PF23403"/>
    </source>
</evidence>
<feature type="region of interest" description="Disordered" evidence="1">
    <location>
        <begin position="197"/>
        <end position="276"/>
    </location>
</feature>
<sequence>MDTQSAYPRGYSQEHDPNIVGHQHGDGEDEHHHEKKSVLKKVKAKAKKIKDTIKKHGHGYNQDHDYGHNHDHDYDHEYHDGHVPEHHDLDDEDEDEQEIVEDPEVHGAPIYESAAVKSVVSGQSEELSRPGITYERLMAMDPDPLPPSESAETFYSGNYKTEDSDPTNRSVPGLKVQVTEQPRVNFEKTTAIVVEPIAPPNTPVSSSHRSKDANPTKTFVHGQEENARQPKVNLQRPKGLEEDPAAPKDTPNAYTTTNYQTKITDPSGKGGEATGITPILHSLDKMNIHNKQDTEREENFPPGTHHRASHLSFPTGSHDQFSPEPTTPLPIETSENPTLLSETMDTSKPQEHSRNVTSDKPSNQSSYTEKISSATSAVTDKAVSAKNIIASKLGYGEKDQTTINESHEGQDATKQASAIDYGKKMAAIVTEKLTPVCEKVTEAGGNVKSKLHGPGTGTASEVGTEALERDKGVSMKGYIAEKLRPSEGDRALSEVILDALHKRNENPEKETMARGKVTESEEVARRLGIRDERDERPGSSAVNSPNKGVVDKLKGAVGSWFGKREESQEIQQAYDSSYGNAGFSCSAVERRLEEESGS</sequence>
<feature type="compositionally biased region" description="Polar residues" evidence="1">
    <location>
        <begin position="355"/>
        <end position="378"/>
    </location>
</feature>
<feature type="region of interest" description="Disordered" evidence="1">
    <location>
        <begin position="503"/>
        <end position="550"/>
    </location>
</feature>
<dbReference type="Pfam" id="PF23402">
    <property type="entry name" value="LTI65_LTI78_NYQTKV"/>
    <property type="match status" value="1"/>
</dbReference>
<feature type="region of interest" description="Disordered" evidence="1">
    <location>
        <begin position="1"/>
        <end position="99"/>
    </location>
</feature>
<dbReference type="PANTHER" id="PTHR33836:SF1">
    <property type="entry name" value="LOW-TEMPERATURE-INDUCED 65 KDA PROTEIN-RELATED"/>
    <property type="match status" value="1"/>
</dbReference>
<feature type="compositionally biased region" description="Polar residues" evidence="1">
    <location>
        <begin position="150"/>
        <end position="159"/>
    </location>
</feature>
<feature type="compositionally biased region" description="Acidic residues" evidence="1">
    <location>
        <begin position="90"/>
        <end position="99"/>
    </location>
</feature>
<evidence type="ECO:0000256" key="1">
    <source>
        <dbReference type="SAM" id="MobiDB-lite"/>
    </source>
</evidence>
<evidence type="ECO:0000259" key="2">
    <source>
        <dbReference type="Pfam" id="PF23399"/>
    </source>
</evidence>
<feature type="domain" description="LTI65/LTI78 NYQTKV repeat" evidence="3">
    <location>
        <begin position="231"/>
        <end position="290"/>
    </location>
</feature>
<dbReference type="GO" id="GO:0006950">
    <property type="term" value="P:response to stress"/>
    <property type="evidence" value="ECO:0007669"/>
    <property type="project" value="TreeGrafter"/>
</dbReference>
<dbReference type="Proteomes" id="UP000515121">
    <property type="component" value="Unplaced"/>
</dbReference>
<gene>
    <name evidence="6" type="primary">LOC111290350</name>
</gene>
<accession>A0A6P5YAJ4</accession>
<keyword evidence="5" id="KW-1185">Reference proteome</keyword>